<dbReference type="EMBL" id="JAINUF010000014">
    <property type="protein sequence ID" value="KAJ8342088.1"/>
    <property type="molecule type" value="Genomic_DNA"/>
</dbReference>
<dbReference type="OrthoDB" id="3245100at2759"/>
<feature type="compositionally biased region" description="Polar residues" evidence="1">
    <location>
        <begin position="182"/>
        <end position="195"/>
    </location>
</feature>
<gene>
    <name evidence="2" type="ORF">SKAU_G00320160</name>
</gene>
<evidence type="ECO:0000313" key="2">
    <source>
        <dbReference type="EMBL" id="KAJ8342088.1"/>
    </source>
</evidence>
<evidence type="ECO:0000256" key="1">
    <source>
        <dbReference type="SAM" id="MobiDB-lite"/>
    </source>
</evidence>
<feature type="region of interest" description="Disordered" evidence="1">
    <location>
        <begin position="182"/>
        <end position="207"/>
    </location>
</feature>
<feature type="region of interest" description="Disordered" evidence="1">
    <location>
        <begin position="122"/>
        <end position="141"/>
    </location>
</feature>
<comment type="caution">
    <text evidence="2">The sequence shown here is derived from an EMBL/GenBank/DDBJ whole genome shotgun (WGS) entry which is preliminary data.</text>
</comment>
<name>A0A9Q1IHJ2_SYNKA</name>
<keyword evidence="3" id="KW-1185">Reference proteome</keyword>
<proteinExistence type="predicted"/>
<reference evidence="2" key="1">
    <citation type="journal article" date="2023" name="Science">
        <title>Genome structures resolve the early diversification of teleost fishes.</title>
        <authorList>
            <person name="Parey E."/>
            <person name="Louis A."/>
            <person name="Montfort J."/>
            <person name="Bouchez O."/>
            <person name="Roques C."/>
            <person name="Iampietro C."/>
            <person name="Lluch J."/>
            <person name="Castinel A."/>
            <person name="Donnadieu C."/>
            <person name="Desvignes T."/>
            <person name="Floi Bucao C."/>
            <person name="Jouanno E."/>
            <person name="Wen M."/>
            <person name="Mejri S."/>
            <person name="Dirks R."/>
            <person name="Jansen H."/>
            <person name="Henkel C."/>
            <person name="Chen W.J."/>
            <person name="Zahm M."/>
            <person name="Cabau C."/>
            <person name="Klopp C."/>
            <person name="Thompson A.W."/>
            <person name="Robinson-Rechavi M."/>
            <person name="Braasch I."/>
            <person name="Lecointre G."/>
            <person name="Bobe J."/>
            <person name="Postlethwait J.H."/>
            <person name="Berthelot C."/>
            <person name="Roest Crollius H."/>
            <person name="Guiguen Y."/>
        </authorList>
    </citation>
    <scope>NUCLEOTIDE SEQUENCE</scope>
    <source>
        <strain evidence="2">WJC10195</strain>
    </source>
</reference>
<protein>
    <submittedName>
        <fullName evidence="2">Uncharacterized protein</fullName>
    </submittedName>
</protein>
<dbReference type="AlphaFoldDB" id="A0A9Q1IHJ2"/>
<feature type="compositionally biased region" description="Pro residues" evidence="1">
    <location>
        <begin position="292"/>
        <end position="301"/>
    </location>
</feature>
<organism evidence="2 3">
    <name type="scientific">Synaphobranchus kaupii</name>
    <name type="common">Kaup's arrowtooth eel</name>
    <dbReference type="NCBI Taxonomy" id="118154"/>
    <lineage>
        <taxon>Eukaryota</taxon>
        <taxon>Metazoa</taxon>
        <taxon>Chordata</taxon>
        <taxon>Craniata</taxon>
        <taxon>Vertebrata</taxon>
        <taxon>Euteleostomi</taxon>
        <taxon>Actinopterygii</taxon>
        <taxon>Neopterygii</taxon>
        <taxon>Teleostei</taxon>
        <taxon>Anguilliformes</taxon>
        <taxon>Synaphobranchidae</taxon>
        <taxon>Synaphobranchus</taxon>
    </lineage>
</organism>
<evidence type="ECO:0000313" key="3">
    <source>
        <dbReference type="Proteomes" id="UP001152622"/>
    </source>
</evidence>
<dbReference type="Proteomes" id="UP001152622">
    <property type="component" value="Chromosome 14"/>
</dbReference>
<feature type="region of interest" description="Disordered" evidence="1">
    <location>
        <begin position="260"/>
        <end position="307"/>
    </location>
</feature>
<accession>A0A9Q1IHJ2</accession>
<sequence length="307" mass="33634">MFDPPPQLLIGCIPGSAPPPVTCVSVHAGAVTHSLSMEQCESAASLLREQEVQFERLTRALEEERRRAGPPSTFPHPFPYAKNSCVSGDAEIERLKINEGYINGTQYRMLDPGQVVEETVTVEEDPQDAPAVSVETDEVGNTRRTETTVKKVVKTVTTRTVIPSVQGRGRGGGLPHLHRATKTTTMAPQRGTRTTGPDPPSEAYPSLSRGARMDERYRPVVDGYRTLDSGYSGCRVQLDPYGAQPQVRMGSNVDLRRFIPEPYGLEDDQRSLGYDEPDYGMAPAHTLRHRPPAGPRPPRAPPQGGEL</sequence>